<comment type="caution">
    <text evidence="2">The sequence shown here is derived from an EMBL/GenBank/DDBJ whole genome shotgun (WGS) entry which is preliminary data.</text>
</comment>
<accession>A0A9P5XAE5</accession>
<dbReference type="AlphaFoldDB" id="A0A9P5XAE5"/>
<feature type="non-terminal residue" evidence="2">
    <location>
        <position position="57"/>
    </location>
</feature>
<dbReference type="Proteomes" id="UP000807342">
    <property type="component" value="Unassembled WGS sequence"/>
</dbReference>
<protein>
    <recommendedName>
        <fullName evidence="1">Rho-GAP domain-containing protein</fullName>
    </recommendedName>
</protein>
<gene>
    <name evidence="2" type="ORF">P691DRAFT_804347</name>
</gene>
<dbReference type="InterPro" id="IPR008936">
    <property type="entry name" value="Rho_GTPase_activation_prot"/>
</dbReference>
<dbReference type="EMBL" id="MU151250">
    <property type="protein sequence ID" value="KAF9446352.1"/>
    <property type="molecule type" value="Genomic_DNA"/>
</dbReference>
<dbReference type="InterPro" id="IPR000198">
    <property type="entry name" value="RhoGAP_dom"/>
</dbReference>
<keyword evidence="3" id="KW-1185">Reference proteome</keyword>
<evidence type="ECO:0000313" key="3">
    <source>
        <dbReference type="Proteomes" id="UP000807342"/>
    </source>
</evidence>
<dbReference type="Gene3D" id="1.10.555.10">
    <property type="entry name" value="Rho GTPase activation protein"/>
    <property type="match status" value="1"/>
</dbReference>
<dbReference type="Pfam" id="PF00620">
    <property type="entry name" value="RhoGAP"/>
    <property type="match status" value="1"/>
</dbReference>
<name>A0A9P5XAE5_9AGAR</name>
<proteinExistence type="predicted"/>
<evidence type="ECO:0000259" key="1">
    <source>
        <dbReference type="Pfam" id="PF00620"/>
    </source>
</evidence>
<sequence length="57" mass="6305">MGCFFNSVPGRNAHIAKLKSEFNTGVDYDMSGCAPGDLDPHAVASVFKAYLREREFH</sequence>
<evidence type="ECO:0000313" key="2">
    <source>
        <dbReference type="EMBL" id="KAF9446352.1"/>
    </source>
</evidence>
<reference evidence="2" key="1">
    <citation type="submission" date="2020-11" db="EMBL/GenBank/DDBJ databases">
        <authorList>
            <consortium name="DOE Joint Genome Institute"/>
            <person name="Ahrendt S."/>
            <person name="Riley R."/>
            <person name="Andreopoulos W."/>
            <person name="Labutti K."/>
            <person name="Pangilinan J."/>
            <person name="Ruiz-Duenas F.J."/>
            <person name="Barrasa J.M."/>
            <person name="Sanchez-Garcia M."/>
            <person name="Camarero S."/>
            <person name="Miyauchi S."/>
            <person name="Serrano A."/>
            <person name="Linde D."/>
            <person name="Babiker R."/>
            <person name="Drula E."/>
            <person name="Ayuso-Fernandez I."/>
            <person name="Pacheco R."/>
            <person name="Padilla G."/>
            <person name="Ferreira P."/>
            <person name="Barriuso J."/>
            <person name="Kellner H."/>
            <person name="Castanera R."/>
            <person name="Alfaro M."/>
            <person name="Ramirez L."/>
            <person name="Pisabarro A.G."/>
            <person name="Kuo A."/>
            <person name="Tritt A."/>
            <person name="Lipzen A."/>
            <person name="He G."/>
            <person name="Yan M."/>
            <person name="Ng V."/>
            <person name="Cullen D."/>
            <person name="Martin F."/>
            <person name="Rosso M.-N."/>
            <person name="Henrissat B."/>
            <person name="Hibbett D."/>
            <person name="Martinez A.T."/>
            <person name="Grigoriev I.V."/>
        </authorList>
    </citation>
    <scope>NUCLEOTIDE SEQUENCE</scope>
    <source>
        <strain evidence="2">MF-IS2</strain>
    </source>
</reference>
<organism evidence="2 3">
    <name type="scientific">Macrolepiota fuliginosa MF-IS2</name>
    <dbReference type="NCBI Taxonomy" id="1400762"/>
    <lineage>
        <taxon>Eukaryota</taxon>
        <taxon>Fungi</taxon>
        <taxon>Dikarya</taxon>
        <taxon>Basidiomycota</taxon>
        <taxon>Agaricomycotina</taxon>
        <taxon>Agaricomycetes</taxon>
        <taxon>Agaricomycetidae</taxon>
        <taxon>Agaricales</taxon>
        <taxon>Agaricineae</taxon>
        <taxon>Agaricaceae</taxon>
        <taxon>Macrolepiota</taxon>
    </lineage>
</organism>
<dbReference type="SUPFAM" id="SSF48350">
    <property type="entry name" value="GTPase activation domain, GAP"/>
    <property type="match status" value="1"/>
</dbReference>
<dbReference type="OrthoDB" id="185175at2759"/>
<feature type="domain" description="Rho-GAP" evidence="1">
    <location>
        <begin position="8"/>
        <end position="53"/>
    </location>
</feature>
<dbReference type="GO" id="GO:0007165">
    <property type="term" value="P:signal transduction"/>
    <property type="evidence" value="ECO:0007669"/>
    <property type="project" value="InterPro"/>
</dbReference>